<organism evidence="2">
    <name type="scientific">Harpegnathos saltator</name>
    <name type="common">Jerdon's jumping ant</name>
    <dbReference type="NCBI Taxonomy" id="610380"/>
    <lineage>
        <taxon>Eukaryota</taxon>
        <taxon>Metazoa</taxon>
        <taxon>Ecdysozoa</taxon>
        <taxon>Arthropoda</taxon>
        <taxon>Hexapoda</taxon>
        <taxon>Insecta</taxon>
        <taxon>Pterygota</taxon>
        <taxon>Neoptera</taxon>
        <taxon>Endopterygota</taxon>
        <taxon>Hymenoptera</taxon>
        <taxon>Apocrita</taxon>
        <taxon>Aculeata</taxon>
        <taxon>Formicoidea</taxon>
        <taxon>Formicidae</taxon>
        <taxon>Ponerinae</taxon>
        <taxon>Ponerini</taxon>
        <taxon>Harpegnathos</taxon>
    </lineage>
</organism>
<proteinExistence type="predicted"/>
<evidence type="ECO:0008006" key="3">
    <source>
        <dbReference type="Google" id="ProtNLM"/>
    </source>
</evidence>
<name>E2BCQ6_HARSA</name>
<dbReference type="GO" id="GO:0003676">
    <property type="term" value="F:nucleic acid binding"/>
    <property type="evidence" value="ECO:0007669"/>
    <property type="project" value="InterPro"/>
</dbReference>
<feature type="non-terminal residue" evidence="1">
    <location>
        <position position="113"/>
    </location>
</feature>
<dbReference type="OrthoDB" id="7699088at2759"/>
<evidence type="ECO:0000313" key="2">
    <source>
        <dbReference type="Proteomes" id="UP000008237"/>
    </source>
</evidence>
<accession>E2BCQ6</accession>
<evidence type="ECO:0000313" key="1">
    <source>
        <dbReference type="EMBL" id="EFN86522.1"/>
    </source>
</evidence>
<sequence>LIFQHDGAPAHFSRQVRDILDACYPNKWMGRGGPITWPARSPDLNVLDSFVWGHIKNLVEHRRNGTKNEIREAIVAAFDTITPEMAHRATRNIVRRAELCVQQRGRHFEQFLH</sequence>
<dbReference type="OMA" id="VLWPARS"/>
<dbReference type="EMBL" id="GL447351">
    <property type="protein sequence ID" value="EFN86522.1"/>
    <property type="molecule type" value="Genomic_DNA"/>
</dbReference>
<dbReference type="InterPro" id="IPR036397">
    <property type="entry name" value="RNaseH_sf"/>
</dbReference>
<dbReference type="AlphaFoldDB" id="E2BCQ6"/>
<feature type="non-terminal residue" evidence="1">
    <location>
        <position position="1"/>
    </location>
</feature>
<protein>
    <recommendedName>
        <fullName evidence="3">Transposable element Tc3 transposase</fullName>
    </recommendedName>
</protein>
<dbReference type="STRING" id="610380.E2BCQ6"/>
<keyword evidence="2" id="KW-1185">Reference proteome</keyword>
<dbReference type="Proteomes" id="UP000008237">
    <property type="component" value="Unassembled WGS sequence"/>
</dbReference>
<dbReference type="PANTHER" id="PTHR47326:SF1">
    <property type="entry name" value="HTH PSQ-TYPE DOMAIN-CONTAINING PROTEIN"/>
    <property type="match status" value="1"/>
</dbReference>
<dbReference type="PANTHER" id="PTHR47326">
    <property type="entry name" value="TRANSPOSABLE ELEMENT TC3 TRANSPOSASE-LIKE PROTEIN"/>
    <property type="match status" value="1"/>
</dbReference>
<gene>
    <name evidence="1" type="ORF">EAI_03040</name>
</gene>
<dbReference type="InParanoid" id="E2BCQ6"/>
<dbReference type="Gene3D" id="3.30.420.10">
    <property type="entry name" value="Ribonuclease H-like superfamily/Ribonuclease H"/>
    <property type="match status" value="1"/>
</dbReference>
<reference evidence="1 2" key="1">
    <citation type="journal article" date="2010" name="Science">
        <title>Genomic comparison of the ants Camponotus floridanus and Harpegnathos saltator.</title>
        <authorList>
            <person name="Bonasio R."/>
            <person name="Zhang G."/>
            <person name="Ye C."/>
            <person name="Mutti N.S."/>
            <person name="Fang X."/>
            <person name="Qin N."/>
            <person name="Donahue G."/>
            <person name="Yang P."/>
            <person name="Li Q."/>
            <person name="Li C."/>
            <person name="Zhang P."/>
            <person name="Huang Z."/>
            <person name="Berger S.L."/>
            <person name="Reinberg D."/>
            <person name="Wang J."/>
            <person name="Liebig J."/>
        </authorList>
    </citation>
    <scope>NUCLEOTIDE SEQUENCE [LARGE SCALE GENOMIC DNA]</scope>
    <source>
        <strain evidence="1 2">R22 G/1</strain>
    </source>
</reference>